<dbReference type="EMBL" id="MU825878">
    <property type="protein sequence ID" value="KAJ7385960.1"/>
    <property type="molecule type" value="Genomic_DNA"/>
</dbReference>
<protein>
    <submittedName>
        <fullName evidence="2">Dynein heavy chain 3, axonemal</fullName>
    </submittedName>
</protein>
<feature type="region of interest" description="Disordered" evidence="1">
    <location>
        <begin position="63"/>
        <end position="116"/>
    </location>
</feature>
<reference evidence="2" key="1">
    <citation type="submission" date="2023-01" db="EMBL/GenBank/DDBJ databases">
        <title>Genome assembly of the deep-sea coral Lophelia pertusa.</title>
        <authorList>
            <person name="Herrera S."/>
            <person name="Cordes E."/>
        </authorList>
    </citation>
    <scope>NUCLEOTIDE SEQUENCE</scope>
    <source>
        <strain evidence="2">USNM1676648</strain>
        <tissue evidence="2">Polyp</tissue>
    </source>
</reference>
<gene>
    <name evidence="2" type="primary">DNAH3_2</name>
    <name evidence="2" type="ORF">OS493_012289</name>
</gene>
<feature type="compositionally biased region" description="Basic residues" evidence="1">
    <location>
        <begin position="218"/>
        <end position="229"/>
    </location>
</feature>
<name>A0A9W9ZR75_9CNID</name>
<sequence>MSWNLAEISGSTSQQKLRNPHYLPEVSVKVTSKANILEDETAIEVLSSSKKLSEEISVKQEIATKTEEEIDKTRGGYKPSRRRPQSAQVPVNKFSPRTHNPSLSTAYSNTDQANRTNREAVDISIDGISVSHEPPIVHSPRGQLDKSDEVSLEDIQPIHPSQVQSGPHIALEVENVSETDTGDPHQPTKISAAERKVPVINSPADLYPLVERSINHTKSKQNFKQKKTRTRLDYSSCSESEGSSEDTEESEPDSERGYYWGNSEVDQAENENEEYEESERMEARMFKEIQEQMATMQAQLKCSVTYNRKQSMF</sequence>
<feature type="region of interest" description="Disordered" evidence="1">
    <location>
        <begin position="218"/>
        <end position="280"/>
    </location>
</feature>
<feature type="compositionally biased region" description="Polar residues" evidence="1">
    <location>
        <begin position="1"/>
        <end position="17"/>
    </location>
</feature>
<feature type="compositionally biased region" description="Acidic residues" evidence="1">
    <location>
        <begin position="266"/>
        <end position="277"/>
    </location>
</feature>
<comment type="caution">
    <text evidence="2">The sequence shown here is derived from an EMBL/GenBank/DDBJ whole genome shotgun (WGS) entry which is preliminary data.</text>
</comment>
<keyword evidence="3" id="KW-1185">Reference proteome</keyword>
<accession>A0A9W9ZR75</accession>
<feature type="compositionally biased region" description="Basic and acidic residues" evidence="1">
    <location>
        <begin position="63"/>
        <end position="74"/>
    </location>
</feature>
<proteinExistence type="predicted"/>
<dbReference type="AlphaFoldDB" id="A0A9W9ZR75"/>
<evidence type="ECO:0000313" key="2">
    <source>
        <dbReference type="EMBL" id="KAJ7385960.1"/>
    </source>
</evidence>
<feature type="compositionally biased region" description="Acidic residues" evidence="1">
    <location>
        <begin position="242"/>
        <end position="252"/>
    </location>
</feature>
<feature type="region of interest" description="Disordered" evidence="1">
    <location>
        <begin position="1"/>
        <end position="20"/>
    </location>
</feature>
<feature type="compositionally biased region" description="Polar residues" evidence="1">
    <location>
        <begin position="85"/>
        <end position="115"/>
    </location>
</feature>
<evidence type="ECO:0000256" key="1">
    <source>
        <dbReference type="SAM" id="MobiDB-lite"/>
    </source>
</evidence>
<organism evidence="2 3">
    <name type="scientific">Desmophyllum pertusum</name>
    <dbReference type="NCBI Taxonomy" id="174260"/>
    <lineage>
        <taxon>Eukaryota</taxon>
        <taxon>Metazoa</taxon>
        <taxon>Cnidaria</taxon>
        <taxon>Anthozoa</taxon>
        <taxon>Hexacorallia</taxon>
        <taxon>Scleractinia</taxon>
        <taxon>Caryophylliina</taxon>
        <taxon>Caryophylliidae</taxon>
        <taxon>Desmophyllum</taxon>
    </lineage>
</organism>
<feature type="region of interest" description="Disordered" evidence="1">
    <location>
        <begin position="131"/>
        <end position="151"/>
    </location>
</feature>
<evidence type="ECO:0000313" key="3">
    <source>
        <dbReference type="Proteomes" id="UP001163046"/>
    </source>
</evidence>
<dbReference type="Gene3D" id="6.10.140.1060">
    <property type="match status" value="1"/>
</dbReference>
<dbReference type="Proteomes" id="UP001163046">
    <property type="component" value="Unassembled WGS sequence"/>
</dbReference>